<dbReference type="InterPro" id="IPR044294">
    <property type="entry name" value="Lipase-like"/>
</dbReference>
<dbReference type="EMBL" id="HE797247">
    <property type="protein sequence ID" value="CCM06205.1"/>
    <property type="molecule type" value="Genomic_DNA"/>
</dbReference>
<evidence type="ECO:0000256" key="2">
    <source>
        <dbReference type="SAM" id="Coils"/>
    </source>
</evidence>
<organism evidence="5 6">
    <name type="scientific">Fibroporia radiculosa</name>
    <dbReference type="NCBI Taxonomy" id="599839"/>
    <lineage>
        <taxon>Eukaryota</taxon>
        <taxon>Fungi</taxon>
        <taxon>Dikarya</taxon>
        <taxon>Basidiomycota</taxon>
        <taxon>Agaricomycotina</taxon>
        <taxon>Agaricomycetes</taxon>
        <taxon>Polyporales</taxon>
        <taxon>Fibroporiaceae</taxon>
        <taxon>Fibroporia</taxon>
    </lineage>
</organism>
<dbReference type="PANTHER" id="PTHR12482">
    <property type="entry name" value="LIPASE ROG1-RELATED-RELATED"/>
    <property type="match status" value="1"/>
</dbReference>
<dbReference type="InterPro" id="IPR007751">
    <property type="entry name" value="DUF676_lipase-like"/>
</dbReference>
<gene>
    <name evidence="5" type="ORF">FIBRA_08448</name>
</gene>
<keyword evidence="3" id="KW-0812">Transmembrane</keyword>
<accession>J4GWT9</accession>
<dbReference type="InterPro" id="IPR029058">
    <property type="entry name" value="AB_hydrolase_fold"/>
</dbReference>
<evidence type="ECO:0000256" key="1">
    <source>
        <dbReference type="ARBA" id="ARBA00007920"/>
    </source>
</evidence>
<evidence type="ECO:0000256" key="3">
    <source>
        <dbReference type="SAM" id="Phobius"/>
    </source>
</evidence>
<evidence type="ECO:0000313" key="5">
    <source>
        <dbReference type="EMBL" id="CCM06205.1"/>
    </source>
</evidence>
<dbReference type="SUPFAM" id="SSF53474">
    <property type="entry name" value="alpha/beta-Hydrolases"/>
    <property type="match status" value="1"/>
</dbReference>
<proteinExistence type="inferred from homology"/>
<protein>
    <recommendedName>
        <fullName evidence="4">DUF676 domain-containing protein</fullName>
    </recommendedName>
</protein>
<dbReference type="InParanoid" id="J4GWT9"/>
<keyword evidence="2" id="KW-0175">Coiled coil</keyword>
<dbReference type="GeneID" id="24101105"/>
<feature type="coiled-coil region" evidence="2">
    <location>
        <begin position="318"/>
        <end position="345"/>
    </location>
</feature>
<sequence>MSAENVHLLVLVHGMWGHPGHLAAVRKTIGDLRCQPSSATGPGGERLEVLLAETNREDNTYDGIDWGGERVAEEIYEHIKQLEEAGKKVTRFSITGYSLGGLIARYVIGILYQRRFFETVTAVNFNTFATPHIGLPKYPTVFSSVTSYLGPKLLSRTGEQFWAIDKWSARGRPVLEVMADPDRPFYQALCLFRHLRIYANAVNDMTVAYPTAAIEDEDIFVNHATNGINIELDEQYSPIIKSYSLPEVQPAQAPPPKPLTADWWKRFRVSMPPALQFSFPYNILIYISLPIVFPLLLTLILSRLSLASRASRQRLKHLEKDESSVDRLIHVLAKLERDVEDAVADIIDDPGAMPASVGASAHTLTPDSETHAGWTTPGLEKAVEADTPTRPQHVILSDLQLRLVKMLNTLPNLQKERAFIHPVRNAHAVIVCRDLKRFEFHKMGEGVLRHWADHFIM</sequence>
<dbReference type="STRING" id="599839.J4GWT9"/>
<keyword evidence="6" id="KW-1185">Reference proteome</keyword>
<keyword evidence="3" id="KW-0472">Membrane</keyword>
<evidence type="ECO:0000313" key="6">
    <source>
        <dbReference type="Proteomes" id="UP000006352"/>
    </source>
</evidence>
<dbReference type="RefSeq" id="XP_012185488.1">
    <property type="nucleotide sequence ID" value="XM_012330098.1"/>
</dbReference>
<dbReference type="Proteomes" id="UP000006352">
    <property type="component" value="Unassembled WGS sequence"/>
</dbReference>
<evidence type="ECO:0000259" key="4">
    <source>
        <dbReference type="Pfam" id="PF05057"/>
    </source>
</evidence>
<keyword evidence="3" id="KW-1133">Transmembrane helix</keyword>
<dbReference type="HOGENOM" id="CLU_027968_0_0_1"/>
<feature type="domain" description="DUF676" evidence="4">
    <location>
        <begin position="3"/>
        <end position="211"/>
    </location>
</feature>
<feature type="transmembrane region" description="Helical" evidence="3">
    <location>
        <begin position="283"/>
        <end position="306"/>
    </location>
</feature>
<dbReference type="PANTHER" id="PTHR12482:SF62">
    <property type="entry name" value="LIPASE ROG1-RELATED"/>
    <property type="match status" value="1"/>
</dbReference>
<name>J4GWT9_9APHY</name>
<dbReference type="Gene3D" id="3.40.50.1820">
    <property type="entry name" value="alpha/beta hydrolase"/>
    <property type="match status" value="1"/>
</dbReference>
<dbReference type="OrthoDB" id="273452at2759"/>
<reference evidence="5 6" key="1">
    <citation type="journal article" date="2012" name="Appl. Environ. Microbiol.">
        <title>Short-read sequencing for genomic analysis of the brown rot fungus Fibroporia radiculosa.</title>
        <authorList>
            <person name="Tang J.D."/>
            <person name="Perkins A.D."/>
            <person name="Sonstegard T.S."/>
            <person name="Schroeder S.G."/>
            <person name="Burgess S.C."/>
            <person name="Diehl S.V."/>
        </authorList>
    </citation>
    <scope>NUCLEOTIDE SEQUENCE [LARGE SCALE GENOMIC DNA]</scope>
    <source>
        <strain evidence="5 6">TFFH 294</strain>
    </source>
</reference>
<dbReference type="Pfam" id="PF05057">
    <property type="entry name" value="DUF676"/>
    <property type="match status" value="1"/>
</dbReference>
<comment type="similarity">
    <text evidence="1">Belongs to the putative lipase ROG1 family.</text>
</comment>
<dbReference type="AlphaFoldDB" id="J4GWT9"/>